<dbReference type="Proteomes" id="UP000646053">
    <property type="component" value="Unassembled WGS sequence"/>
</dbReference>
<feature type="transmembrane region" description="Helical" evidence="1">
    <location>
        <begin position="9"/>
        <end position="27"/>
    </location>
</feature>
<dbReference type="EMBL" id="WVIE01000020">
    <property type="protein sequence ID" value="NDJ18845.1"/>
    <property type="molecule type" value="Genomic_DNA"/>
</dbReference>
<keyword evidence="3" id="KW-1185">Reference proteome</keyword>
<keyword evidence="1" id="KW-1133">Transmembrane helix</keyword>
<gene>
    <name evidence="2" type="ORF">GS601_16385</name>
</gene>
<comment type="caution">
    <text evidence="2">The sequence shown here is derived from an EMBL/GenBank/DDBJ whole genome shotgun (WGS) entry which is preliminary data.</text>
</comment>
<accession>A0A8J8CMM7</accession>
<reference evidence="2" key="1">
    <citation type="submission" date="2019-12" db="EMBL/GenBank/DDBJ databases">
        <title>High-Quality draft genome sequences of three cyanobacteria isolated from the limestone walls of the Old Cathedral of Coimbra.</title>
        <authorList>
            <person name="Tiago I."/>
            <person name="Soares F."/>
            <person name="Portugal A."/>
        </authorList>
    </citation>
    <scope>NUCLEOTIDE SEQUENCE</scope>
    <source>
        <strain evidence="2">A</strain>
    </source>
</reference>
<feature type="transmembrane region" description="Helical" evidence="1">
    <location>
        <begin position="105"/>
        <end position="128"/>
    </location>
</feature>
<feature type="transmembrane region" description="Helical" evidence="1">
    <location>
        <begin position="72"/>
        <end position="93"/>
    </location>
</feature>
<dbReference type="AlphaFoldDB" id="A0A8J8CMM7"/>
<organism evidence="2 3">
    <name type="scientific">Myxacorys almedinensis A</name>
    <dbReference type="NCBI Taxonomy" id="2690445"/>
    <lineage>
        <taxon>Bacteria</taxon>
        <taxon>Bacillati</taxon>
        <taxon>Cyanobacteriota</taxon>
        <taxon>Cyanophyceae</taxon>
        <taxon>Leptolyngbyales</taxon>
        <taxon>Leptolyngbyaceae</taxon>
        <taxon>Myxacorys</taxon>
        <taxon>Myxacorys almedinensis</taxon>
    </lineage>
</organism>
<keyword evidence="1" id="KW-0812">Transmembrane</keyword>
<keyword evidence="1" id="KW-0472">Membrane</keyword>
<name>A0A8J8CMM7_9CYAN</name>
<evidence type="ECO:0000256" key="1">
    <source>
        <dbReference type="SAM" id="Phobius"/>
    </source>
</evidence>
<dbReference type="RefSeq" id="WP_162424368.1">
    <property type="nucleotide sequence ID" value="NZ_WVIE01000020.1"/>
</dbReference>
<evidence type="ECO:0000313" key="2">
    <source>
        <dbReference type="EMBL" id="NDJ18845.1"/>
    </source>
</evidence>
<evidence type="ECO:0000313" key="3">
    <source>
        <dbReference type="Proteomes" id="UP000646053"/>
    </source>
</evidence>
<proteinExistence type="predicted"/>
<sequence length="140" mass="16258">MNVKASAESVLKLILIASLVSTAIHFTDNYRFIEDYPQPAWIMAPSIYQSWIILTIIGVIGYWFYRLRKFWFAYLCLGIYSLTGLASPGHYLYGSWSQFSFKMHLFIWTDAITSSAVLGFVVWSLFFLREWKLTEQSTIA</sequence>
<protein>
    <submittedName>
        <fullName evidence="2">Uncharacterized protein</fullName>
    </submittedName>
</protein>
<feature type="transmembrane region" description="Helical" evidence="1">
    <location>
        <begin position="47"/>
        <end position="65"/>
    </location>
</feature>